<organism evidence="2 3">
    <name type="scientific">Aeromonas bivalvium</name>
    <dbReference type="NCBI Taxonomy" id="440079"/>
    <lineage>
        <taxon>Bacteria</taxon>
        <taxon>Pseudomonadati</taxon>
        <taxon>Pseudomonadota</taxon>
        <taxon>Gammaproteobacteria</taxon>
        <taxon>Aeromonadales</taxon>
        <taxon>Aeromonadaceae</taxon>
        <taxon>Aeromonas</taxon>
    </lineage>
</organism>
<keyword evidence="2" id="KW-0378">Hydrolase</keyword>
<comment type="caution">
    <text evidence="2">The sequence shown here is derived from an EMBL/GenBank/DDBJ whole genome shotgun (WGS) entry which is preliminary data.</text>
</comment>
<sequence>MHAVRFANPPLVMAGHLHMPASLQPGVRYPAIVCVHPSGGVKEQTAGLYAARLAEAGFIALAFDASYQGESGGEPRQLENPYARVEDISAAVDYLTTLEWVDSGRIGVMGICAGGGYAAHAAMMDTRIQAIGTVSAVNYGQMYRQGWENSAKPQECLALRDLAMAARTAEANGEAIQYLPTTPERPEDAPHPDLAEAFDYYRTDRARHGNAPSKLPTRSLAQLVTYDAFSKVELFLTQPLLVIAGSDAGTRWMSEALHQRAASQEKELLIVEGGTHIGMYDLPHLVEAAMDKLAPFYKTHL</sequence>
<proteinExistence type="predicted"/>
<dbReference type="InterPro" id="IPR002925">
    <property type="entry name" value="Dienelactn_hydro"/>
</dbReference>
<dbReference type="SUPFAM" id="SSF53474">
    <property type="entry name" value="alpha/beta-Hydrolases"/>
    <property type="match status" value="1"/>
</dbReference>
<dbReference type="GO" id="GO:0016787">
    <property type="term" value="F:hydrolase activity"/>
    <property type="evidence" value="ECO:0007669"/>
    <property type="project" value="UniProtKB-KW"/>
</dbReference>
<name>A0ABW9GMR6_9GAMM</name>
<reference evidence="2 3" key="1">
    <citation type="submission" date="2024-09" db="EMBL/GenBank/DDBJ databases">
        <title>Aeromonas strains Genome sequencing and assembly.</title>
        <authorList>
            <person name="Hu X."/>
            <person name="Tang B."/>
        </authorList>
    </citation>
    <scope>NUCLEOTIDE SEQUENCE [LARGE SCALE GENOMIC DNA]</scope>
    <source>
        <strain evidence="2 3">NB23SCDHY001</strain>
    </source>
</reference>
<dbReference type="Gene3D" id="3.40.50.1820">
    <property type="entry name" value="alpha/beta hydrolase"/>
    <property type="match status" value="1"/>
</dbReference>
<dbReference type="InterPro" id="IPR051411">
    <property type="entry name" value="Polyketide_trans_af380"/>
</dbReference>
<gene>
    <name evidence="2" type="ORF">ACEUDJ_04940</name>
</gene>
<keyword evidence="3" id="KW-1185">Reference proteome</keyword>
<evidence type="ECO:0000313" key="3">
    <source>
        <dbReference type="Proteomes" id="UP001630969"/>
    </source>
</evidence>
<protein>
    <submittedName>
        <fullName evidence="2">Alpha/beta hydrolase</fullName>
    </submittedName>
</protein>
<dbReference type="PANTHER" id="PTHR47751">
    <property type="entry name" value="SUPERFAMILY HYDROLASE, PUTATIVE (AFU_ORTHOLOGUE AFUA_2G16580)-RELATED"/>
    <property type="match status" value="1"/>
</dbReference>
<evidence type="ECO:0000313" key="2">
    <source>
        <dbReference type="EMBL" id="MFM4892227.1"/>
    </source>
</evidence>
<feature type="domain" description="Dienelactone hydrolase" evidence="1">
    <location>
        <begin position="26"/>
        <end position="130"/>
    </location>
</feature>
<dbReference type="InterPro" id="IPR029058">
    <property type="entry name" value="AB_hydrolase_fold"/>
</dbReference>
<accession>A0ABW9GMR6</accession>
<dbReference type="Pfam" id="PF01738">
    <property type="entry name" value="DLH"/>
    <property type="match status" value="1"/>
</dbReference>
<dbReference type="PANTHER" id="PTHR47751:SF1">
    <property type="entry name" value="SUPERFAMILY HYDROLASE, PUTATIVE (AFU_ORTHOLOGUE AFUA_2G16580)-RELATED"/>
    <property type="match status" value="1"/>
</dbReference>
<dbReference type="Gene3D" id="1.10.10.800">
    <property type="match status" value="1"/>
</dbReference>
<dbReference type="Proteomes" id="UP001630969">
    <property type="component" value="Unassembled WGS sequence"/>
</dbReference>
<evidence type="ECO:0000259" key="1">
    <source>
        <dbReference type="Pfam" id="PF01738"/>
    </source>
</evidence>
<dbReference type="EMBL" id="JBGXBU010000001">
    <property type="protein sequence ID" value="MFM4892227.1"/>
    <property type="molecule type" value="Genomic_DNA"/>
</dbReference>
<dbReference type="GeneID" id="97219421"/>
<dbReference type="RefSeq" id="WP_408788461.1">
    <property type="nucleotide sequence ID" value="NZ_JBGXBU010000001.1"/>
</dbReference>